<evidence type="ECO:0000256" key="1">
    <source>
        <dbReference type="SAM" id="MobiDB-lite"/>
    </source>
</evidence>
<dbReference type="EMBL" id="LR031874">
    <property type="protein sequence ID" value="VDD21206.1"/>
    <property type="molecule type" value="Genomic_DNA"/>
</dbReference>
<evidence type="ECO:0000313" key="2">
    <source>
        <dbReference type="EMBL" id="VDD21206.1"/>
    </source>
</evidence>
<feature type="non-terminal residue" evidence="2">
    <location>
        <position position="1"/>
    </location>
</feature>
<dbReference type="AlphaFoldDB" id="A0A3P6D0G4"/>
<feature type="region of interest" description="Disordered" evidence="1">
    <location>
        <begin position="1"/>
        <end position="24"/>
    </location>
</feature>
<proteinExistence type="predicted"/>
<feature type="region of interest" description="Disordered" evidence="1">
    <location>
        <begin position="56"/>
        <end position="110"/>
    </location>
</feature>
<accession>A0A3P6D0G4</accession>
<feature type="compositionally biased region" description="Polar residues" evidence="1">
    <location>
        <begin position="65"/>
        <end position="77"/>
    </location>
</feature>
<name>A0A3P6D0G4_BRAOL</name>
<protein>
    <submittedName>
        <fullName evidence="2">Uncharacterized protein</fullName>
    </submittedName>
</protein>
<reference evidence="2" key="1">
    <citation type="submission" date="2018-11" db="EMBL/GenBank/DDBJ databases">
        <authorList>
            <consortium name="Genoscope - CEA"/>
            <person name="William W."/>
        </authorList>
    </citation>
    <scope>NUCLEOTIDE SEQUENCE</scope>
</reference>
<organism evidence="2">
    <name type="scientific">Brassica oleracea</name>
    <name type="common">Wild cabbage</name>
    <dbReference type="NCBI Taxonomy" id="3712"/>
    <lineage>
        <taxon>Eukaryota</taxon>
        <taxon>Viridiplantae</taxon>
        <taxon>Streptophyta</taxon>
        <taxon>Embryophyta</taxon>
        <taxon>Tracheophyta</taxon>
        <taxon>Spermatophyta</taxon>
        <taxon>Magnoliopsida</taxon>
        <taxon>eudicotyledons</taxon>
        <taxon>Gunneridae</taxon>
        <taxon>Pentapetalae</taxon>
        <taxon>rosids</taxon>
        <taxon>malvids</taxon>
        <taxon>Brassicales</taxon>
        <taxon>Brassicaceae</taxon>
        <taxon>Brassiceae</taxon>
        <taxon>Brassica</taxon>
    </lineage>
</organism>
<gene>
    <name evidence="2" type="ORF">BOLC2T07611H</name>
</gene>
<sequence length="123" mass="13739">QDQEEALGENEQILPEQEDDEAPIEQVNHDEEENIDQVHIAEYMQDVTQPLLNHGTPVSIPGITGPTTTFEIGSSSGADRGSKRKLEDITSEDSYPFTRQRQRLEETNDEEGLVVAIIPPQDP</sequence>